<reference evidence="6 7" key="1">
    <citation type="journal article" date="2020" name="Sci. Rep.">
        <title>A novel cyanobacterial geosmin producer, revising GeoA distribution and dispersion patterns in Bacteria.</title>
        <authorList>
            <person name="Churro C."/>
            <person name="Semedo-Aguiar A.P."/>
            <person name="Silva A.D."/>
            <person name="Pereira-Leal J.B."/>
            <person name="Leite R.B."/>
        </authorList>
    </citation>
    <scope>NUCLEOTIDE SEQUENCE [LARGE SCALE GENOMIC DNA]</scope>
    <source>
        <strain evidence="6 7">IPMA8</strain>
    </source>
</reference>
<evidence type="ECO:0000256" key="1">
    <source>
        <dbReference type="ARBA" id="ARBA00004418"/>
    </source>
</evidence>
<keyword evidence="3" id="KW-0813">Transport</keyword>
<dbReference type="SUPFAM" id="SSF53850">
    <property type="entry name" value="Periplasmic binding protein-like II"/>
    <property type="match status" value="1"/>
</dbReference>
<feature type="domain" description="Solute-binding protein family 3/N-terminal" evidence="5">
    <location>
        <begin position="75"/>
        <end position="297"/>
    </location>
</feature>
<evidence type="ECO:0000313" key="7">
    <source>
        <dbReference type="Proteomes" id="UP000702425"/>
    </source>
</evidence>
<dbReference type="Gene3D" id="3.40.190.10">
    <property type="entry name" value="Periplasmic binding protein-like II"/>
    <property type="match status" value="2"/>
</dbReference>
<dbReference type="SMART" id="SM00062">
    <property type="entry name" value="PBPb"/>
    <property type="match status" value="1"/>
</dbReference>
<dbReference type="InterPro" id="IPR015168">
    <property type="entry name" value="SsuA/THI5"/>
</dbReference>
<dbReference type="InterPro" id="IPR010067">
    <property type="entry name" value="ABC_SsuA_sub-bd"/>
</dbReference>
<gene>
    <name evidence="6" type="primary">ssuA_6</name>
    <name evidence="6" type="ORF">E5S67_04057</name>
</gene>
<organism evidence="6 7">
    <name type="scientific">Microcoleus asticus IPMA8</name>
    <dbReference type="NCBI Taxonomy" id="2563858"/>
    <lineage>
        <taxon>Bacteria</taxon>
        <taxon>Bacillati</taxon>
        <taxon>Cyanobacteriota</taxon>
        <taxon>Cyanophyceae</taxon>
        <taxon>Oscillatoriophycideae</taxon>
        <taxon>Oscillatoriales</taxon>
        <taxon>Microcoleaceae</taxon>
        <taxon>Microcoleus</taxon>
        <taxon>Microcoleus asticus</taxon>
    </lineage>
</organism>
<dbReference type="EMBL" id="SRRZ01000080">
    <property type="protein sequence ID" value="NQE36294.1"/>
    <property type="molecule type" value="Genomic_DNA"/>
</dbReference>
<sequence>MLTPLRESLFPARLRHFWSKLKYSSLQTFALLFAVGFSLSLTVSACAPTQQTNSTTAPTSTATSVASSNAQQSNVIRIGYQKYGTLSILKSRGSLEKRLASQSTSVQWLQFPAGPQLLEALNAGSIDFGHTGEAPPIFAQAAGAPLVYVANEPPNPKGEAILVPKDSPIQDVAGLKGKKVVFNKGSNVQYLVVEALTAAGLKYSDIQPIYLPPADARAAFEQGGVDAWAIWDPFFTVAKRATGSRVLKDGEGLVANREFYLAAKPFNEQYPDRIKAILEELQKVDEWAAAQPTEVAKVLSPELGIDVPALEEISRRRPYGVQPITDEVITYQQKVADTFLDLKLLPKQVKISEVAQLTKQ</sequence>
<dbReference type="Pfam" id="PF09084">
    <property type="entry name" value="NMT1"/>
    <property type="match status" value="1"/>
</dbReference>
<comment type="caution">
    <text evidence="6">The sequence shown here is derived from an EMBL/GenBank/DDBJ whole genome shotgun (WGS) entry which is preliminary data.</text>
</comment>
<evidence type="ECO:0000259" key="5">
    <source>
        <dbReference type="SMART" id="SM00062"/>
    </source>
</evidence>
<evidence type="ECO:0000256" key="4">
    <source>
        <dbReference type="ARBA" id="ARBA00022729"/>
    </source>
</evidence>
<dbReference type="InterPro" id="IPR001638">
    <property type="entry name" value="Solute-binding_3/MltF_N"/>
</dbReference>
<proteinExistence type="inferred from homology"/>
<dbReference type="Proteomes" id="UP000702425">
    <property type="component" value="Unassembled WGS sequence"/>
</dbReference>
<dbReference type="PANTHER" id="PTHR30024:SF42">
    <property type="entry name" value="ALIPHATIC SULFONATES-BINDING PROTEIN-RELATED"/>
    <property type="match status" value="1"/>
</dbReference>
<evidence type="ECO:0000256" key="2">
    <source>
        <dbReference type="ARBA" id="ARBA00010742"/>
    </source>
</evidence>
<evidence type="ECO:0000313" key="6">
    <source>
        <dbReference type="EMBL" id="NQE36294.1"/>
    </source>
</evidence>
<comment type="similarity">
    <text evidence="2">Belongs to the bacterial solute-binding protein SsuA/TauA family.</text>
</comment>
<evidence type="ECO:0000256" key="3">
    <source>
        <dbReference type="ARBA" id="ARBA00022448"/>
    </source>
</evidence>
<keyword evidence="4" id="KW-0732">Signal</keyword>
<dbReference type="NCBIfam" id="TIGR01728">
    <property type="entry name" value="SsuA_fam"/>
    <property type="match status" value="1"/>
</dbReference>
<protein>
    <submittedName>
        <fullName evidence="6">Aliphatic sulfonates-binding protein</fullName>
    </submittedName>
</protein>
<dbReference type="NCBIfam" id="NF008588">
    <property type="entry name" value="PRK11553.1"/>
    <property type="match status" value="1"/>
</dbReference>
<keyword evidence="7" id="KW-1185">Reference proteome</keyword>
<comment type="subcellular location">
    <subcellularLocation>
        <location evidence="1">Periplasm</location>
    </subcellularLocation>
</comment>
<accession>A0ABX2D0V0</accession>
<dbReference type="PANTHER" id="PTHR30024">
    <property type="entry name" value="ALIPHATIC SULFONATES-BINDING PROTEIN-RELATED"/>
    <property type="match status" value="1"/>
</dbReference>
<dbReference type="CDD" id="cd13557">
    <property type="entry name" value="PBP2_SsuA"/>
    <property type="match status" value="1"/>
</dbReference>
<name>A0ABX2D0V0_9CYAN</name>